<accession>A0ABR1IZ01</accession>
<evidence type="ECO:0000313" key="3">
    <source>
        <dbReference type="Proteomes" id="UP001498398"/>
    </source>
</evidence>
<name>A0ABR1IZ01_9AGAR</name>
<organism evidence="2 3">
    <name type="scientific">Marasmiellus scandens</name>
    <dbReference type="NCBI Taxonomy" id="2682957"/>
    <lineage>
        <taxon>Eukaryota</taxon>
        <taxon>Fungi</taxon>
        <taxon>Dikarya</taxon>
        <taxon>Basidiomycota</taxon>
        <taxon>Agaricomycotina</taxon>
        <taxon>Agaricomycetes</taxon>
        <taxon>Agaricomycetidae</taxon>
        <taxon>Agaricales</taxon>
        <taxon>Marasmiineae</taxon>
        <taxon>Omphalotaceae</taxon>
        <taxon>Marasmiellus</taxon>
    </lineage>
</organism>
<gene>
    <name evidence="2" type="ORF">VKT23_016546</name>
</gene>
<feature type="domain" description="Gfo/Idh/MocA-like oxidoreductase N-terminal" evidence="1">
    <location>
        <begin position="10"/>
        <end position="102"/>
    </location>
</feature>
<dbReference type="SUPFAM" id="SSF51735">
    <property type="entry name" value="NAD(P)-binding Rossmann-fold domains"/>
    <property type="match status" value="1"/>
</dbReference>
<dbReference type="Proteomes" id="UP001498398">
    <property type="component" value="Unassembled WGS sequence"/>
</dbReference>
<comment type="caution">
    <text evidence="2">The sequence shown here is derived from an EMBL/GenBank/DDBJ whole genome shotgun (WGS) entry which is preliminary data.</text>
</comment>
<sequence length="107" mass="11718">MASQRTLGGRTAIVGTGSRAAMFIRGIIERPTTSQVVALCEPNSIRARYYNDLLTSLGAPVVPVYQPEDFKSMLEKEKVETIVVTCVDALHHLYIIPALEAGGEYYS</sequence>
<keyword evidence="3" id="KW-1185">Reference proteome</keyword>
<reference evidence="2 3" key="1">
    <citation type="submission" date="2024-01" db="EMBL/GenBank/DDBJ databases">
        <title>A draft genome for the cacao thread blight pathogen Marasmiellus scandens.</title>
        <authorList>
            <person name="Baruah I.K."/>
            <person name="Leung J."/>
            <person name="Bukari Y."/>
            <person name="Amoako-Attah I."/>
            <person name="Meinhardt L.W."/>
            <person name="Bailey B.A."/>
            <person name="Cohen S.P."/>
        </authorList>
    </citation>
    <scope>NUCLEOTIDE SEQUENCE [LARGE SCALE GENOMIC DNA]</scope>
    <source>
        <strain evidence="2 3">GH-19</strain>
    </source>
</reference>
<dbReference type="Pfam" id="PF01408">
    <property type="entry name" value="GFO_IDH_MocA"/>
    <property type="match status" value="1"/>
</dbReference>
<evidence type="ECO:0000259" key="1">
    <source>
        <dbReference type="Pfam" id="PF01408"/>
    </source>
</evidence>
<evidence type="ECO:0000313" key="2">
    <source>
        <dbReference type="EMBL" id="KAK7441553.1"/>
    </source>
</evidence>
<dbReference type="EMBL" id="JBANRG010000062">
    <property type="protein sequence ID" value="KAK7441553.1"/>
    <property type="molecule type" value="Genomic_DNA"/>
</dbReference>
<dbReference type="InterPro" id="IPR000683">
    <property type="entry name" value="Gfo/Idh/MocA-like_OxRdtase_N"/>
</dbReference>
<protein>
    <recommendedName>
        <fullName evidence="1">Gfo/Idh/MocA-like oxidoreductase N-terminal domain-containing protein</fullName>
    </recommendedName>
</protein>
<dbReference type="Gene3D" id="3.40.50.720">
    <property type="entry name" value="NAD(P)-binding Rossmann-like Domain"/>
    <property type="match status" value="1"/>
</dbReference>
<dbReference type="InterPro" id="IPR036291">
    <property type="entry name" value="NAD(P)-bd_dom_sf"/>
</dbReference>
<proteinExistence type="predicted"/>